<evidence type="ECO:0000256" key="1">
    <source>
        <dbReference type="SAM" id="MobiDB-lite"/>
    </source>
</evidence>
<feature type="region of interest" description="Disordered" evidence="1">
    <location>
        <begin position="261"/>
        <end position="292"/>
    </location>
</feature>
<protein>
    <submittedName>
        <fullName evidence="2">Uncharacterized protein</fullName>
    </submittedName>
</protein>
<feature type="compositionally biased region" description="Pro residues" evidence="1">
    <location>
        <begin position="261"/>
        <end position="270"/>
    </location>
</feature>
<feature type="compositionally biased region" description="Low complexity" evidence="1">
    <location>
        <begin position="207"/>
        <end position="219"/>
    </location>
</feature>
<name>A0A2T3AMU8_9PEZI</name>
<feature type="compositionally biased region" description="Low complexity" evidence="1">
    <location>
        <begin position="186"/>
        <end position="200"/>
    </location>
</feature>
<keyword evidence="3" id="KW-1185">Reference proteome</keyword>
<dbReference type="PRINTS" id="PR01217">
    <property type="entry name" value="PRICHEXTENSN"/>
</dbReference>
<organism evidence="2 3">
    <name type="scientific">Coniella lustricola</name>
    <dbReference type="NCBI Taxonomy" id="2025994"/>
    <lineage>
        <taxon>Eukaryota</taxon>
        <taxon>Fungi</taxon>
        <taxon>Dikarya</taxon>
        <taxon>Ascomycota</taxon>
        <taxon>Pezizomycotina</taxon>
        <taxon>Sordariomycetes</taxon>
        <taxon>Sordariomycetidae</taxon>
        <taxon>Diaporthales</taxon>
        <taxon>Schizoparmaceae</taxon>
        <taxon>Coniella</taxon>
    </lineage>
</organism>
<feature type="compositionally biased region" description="Polar residues" evidence="1">
    <location>
        <begin position="272"/>
        <end position="287"/>
    </location>
</feature>
<evidence type="ECO:0000313" key="2">
    <source>
        <dbReference type="EMBL" id="PSS03767.1"/>
    </source>
</evidence>
<feature type="region of interest" description="Disordered" evidence="1">
    <location>
        <begin position="149"/>
        <end position="233"/>
    </location>
</feature>
<dbReference type="AlphaFoldDB" id="A0A2T3AMU8"/>
<feature type="compositionally biased region" description="Pro residues" evidence="1">
    <location>
        <begin position="220"/>
        <end position="233"/>
    </location>
</feature>
<dbReference type="EMBL" id="KZ678373">
    <property type="protein sequence ID" value="PSS03767.1"/>
    <property type="molecule type" value="Genomic_DNA"/>
</dbReference>
<reference evidence="2 3" key="1">
    <citation type="journal article" date="2018" name="Mycol. Prog.">
        <title>Coniella lustricola, a new species from submerged detritus.</title>
        <authorList>
            <person name="Raudabaugh D.B."/>
            <person name="Iturriaga T."/>
            <person name="Carver A."/>
            <person name="Mondo S."/>
            <person name="Pangilinan J."/>
            <person name="Lipzen A."/>
            <person name="He G."/>
            <person name="Amirebrahimi M."/>
            <person name="Grigoriev I.V."/>
            <person name="Miller A.N."/>
        </authorList>
    </citation>
    <scope>NUCLEOTIDE SEQUENCE [LARGE SCALE GENOMIC DNA]</scope>
    <source>
        <strain evidence="2 3">B22-T-1</strain>
    </source>
</reference>
<feature type="region of interest" description="Disordered" evidence="1">
    <location>
        <begin position="304"/>
        <end position="349"/>
    </location>
</feature>
<accession>A0A2T3AMU8</accession>
<sequence>MNNKGKDAGQPGPRHPTDALTEQLNSIMVQMGRIMTAQKSNPDRADLIAINAKRKIEESYDRFHCRLDDIELEIMDAKAVLLRDLRKLREKKQQAERIHAPIQAQQPAPMIIELDETKPAGPTVPVAPMMATGGSPFMANRGILKVQPSPVAPFPDMGGPTGAPKPITSPALARVKPPVDQKRQSPKQPTPKQTPKSIPKSSPPSGRPANKPNPLANTPKPTPKPPASAPPPPLPVVEAAPVVAAPPAPIVHVVKPPPPPAPAAPIPPQNPFTNATFTVDPSNNENGMQPGAANIDLDAILDMDSFGAGGPGDPANMDVSANQSNDTAMDDLDHFFDMEPSTSSNFDDANFGPMDSYMDISNDFDTFQGFE</sequence>
<gene>
    <name evidence="2" type="ORF">BD289DRAFT_420150</name>
</gene>
<dbReference type="Proteomes" id="UP000241462">
    <property type="component" value="Unassembled WGS sequence"/>
</dbReference>
<dbReference type="InParanoid" id="A0A2T3AMU8"/>
<evidence type="ECO:0000313" key="3">
    <source>
        <dbReference type="Proteomes" id="UP000241462"/>
    </source>
</evidence>
<proteinExistence type="predicted"/>
<dbReference type="STRING" id="2025994.A0A2T3AMU8"/>
<dbReference type="OrthoDB" id="5409998at2759"/>